<name>A0A5Q6S330_9ACTN</name>
<feature type="domain" description="MOSC" evidence="1">
    <location>
        <begin position="115"/>
        <end position="267"/>
    </location>
</feature>
<dbReference type="InterPro" id="IPR011037">
    <property type="entry name" value="Pyrv_Knase-like_insert_dom_sf"/>
</dbReference>
<dbReference type="PANTHER" id="PTHR14237:SF19">
    <property type="entry name" value="MITOCHONDRIAL AMIDOXIME REDUCING COMPONENT 1"/>
    <property type="match status" value="1"/>
</dbReference>
<gene>
    <name evidence="2" type="ORF">FE697_001455</name>
</gene>
<dbReference type="GO" id="GO:0030151">
    <property type="term" value="F:molybdenum ion binding"/>
    <property type="evidence" value="ECO:0007669"/>
    <property type="project" value="InterPro"/>
</dbReference>
<sequence>MRIRSLHLYPVKSAAVLDVSEAAMEPWGLAGDRRWLAIDPTGGKADPLRHPRIFAVRPTLLDGGILLTADGHPDLFVATPADGPRIRIALSRQPDLRYAGPDAAAWLTEVVGTDLRLAWQEDPHARSVSASHGGEPGDALSLADTAPILLTTTASLDRLNGLVAEGPEPDPLPMIRFRPNVVVEGDLEPFVEDGWRSVRLGAVPLRFAEHCDRCAITTIDPVTLSRGKEPVRTLARHRKWDGKTWFGVRLLPVGSGTLHVGDEVEVVATAEPNPPNVSG</sequence>
<dbReference type="SUPFAM" id="SSF50800">
    <property type="entry name" value="PK beta-barrel domain-like"/>
    <property type="match status" value="1"/>
</dbReference>
<organism evidence="2 3">
    <name type="scientific">Mumia zhuanghuii</name>
    <dbReference type="NCBI Taxonomy" id="2585211"/>
    <lineage>
        <taxon>Bacteria</taxon>
        <taxon>Bacillati</taxon>
        <taxon>Actinomycetota</taxon>
        <taxon>Actinomycetes</taxon>
        <taxon>Propionibacteriales</taxon>
        <taxon>Nocardioidaceae</taxon>
        <taxon>Mumia</taxon>
    </lineage>
</organism>
<comment type="caution">
    <text evidence="2">The sequence shown here is derived from an EMBL/GenBank/DDBJ whole genome shotgun (WGS) entry which is preliminary data.</text>
</comment>
<dbReference type="InterPro" id="IPR005303">
    <property type="entry name" value="MOCOS_middle"/>
</dbReference>
<evidence type="ECO:0000313" key="2">
    <source>
        <dbReference type="EMBL" id="KAA1424621.1"/>
    </source>
</evidence>
<dbReference type="RefSeq" id="WP_149767591.1">
    <property type="nucleotide sequence ID" value="NZ_VDFQ02000001.1"/>
</dbReference>
<reference evidence="2 3" key="1">
    <citation type="submission" date="2019-09" db="EMBL/GenBank/DDBJ databases">
        <title>Mumia zhuanghuii sp. nov. isolated from the intestinal contents of plateau pika (Ochotona curzoniae) in the Qinghai-Tibet plateau of China.</title>
        <authorList>
            <person name="Tian Z."/>
        </authorList>
    </citation>
    <scope>NUCLEOTIDE SEQUENCE [LARGE SCALE GENOMIC DNA]</scope>
    <source>
        <strain evidence="3">350</strain>
    </source>
</reference>
<dbReference type="GO" id="GO:0003824">
    <property type="term" value="F:catalytic activity"/>
    <property type="evidence" value="ECO:0007669"/>
    <property type="project" value="InterPro"/>
</dbReference>
<evidence type="ECO:0000259" key="1">
    <source>
        <dbReference type="PROSITE" id="PS51340"/>
    </source>
</evidence>
<protein>
    <submittedName>
        <fullName evidence="2">MOSC domain-containing protein</fullName>
    </submittedName>
</protein>
<dbReference type="GO" id="GO:0030170">
    <property type="term" value="F:pyridoxal phosphate binding"/>
    <property type="evidence" value="ECO:0007669"/>
    <property type="project" value="InterPro"/>
</dbReference>
<dbReference type="EMBL" id="VDFQ02000001">
    <property type="protein sequence ID" value="KAA1424621.1"/>
    <property type="molecule type" value="Genomic_DNA"/>
</dbReference>
<dbReference type="OrthoDB" id="9793178at2"/>
<dbReference type="PANTHER" id="PTHR14237">
    <property type="entry name" value="MOLYBDOPTERIN COFACTOR SULFURASE MOSC"/>
    <property type="match status" value="1"/>
</dbReference>
<dbReference type="Pfam" id="PF03476">
    <property type="entry name" value="MOSC_N"/>
    <property type="match status" value="1"/>
</dbReference>
<dbReference type="PROSITE" id="PS51340">
    <property type="entry name" value="MOSC"/>
    <property type="match status" value="1"/>
</dbReference>
<dbReference type="AlphaFoldDB" id="A0A5Q6S330"/>
<evidence type="ECO:0000313" key="3">
    <source>
        <dbReference type="Proteomes" id="UP000307768"/>
    </source>
</evidence>
<proteinExistence type="predicted"/>
<dbReference type="SUPFAM" id="SSF141673">
    <property type="entry name" value="MOSC N-terminal domain-like"/>
    <property type="match status" value="1"/>
</dbReference>
<dbReference type="Pfam" id="PF03473">
    <property type="entry name" value="MOSC"/>
    <property type="match status" value="1"/>
</dbReference>
<dbReference type="Proteomes" id="UP000307768">
    <property type="component" value="Unassembled WGS sequence"/>
</dbReference>
<accession>A0A5Q6S330</accession>
<dbReference type="InterPro" id="IPR005302">
    <property type="entry name" value="MoCF_Sase_C"/>
</dbReference>